<dbReference type="OrthoDB" id="118524at2"/>
<dbReference type="InterPro" id="IPR003347">
    <property type="entry name" value="JmjC_dom"/>
</dbReference>
<evidence type="ECO:0000313" key="2">
    <source>
        <dbReference type="EMBL" id="AFZ21210.1"/>
    </source>
</evidence>
<dbReference type="Proteomes" id="UP000010471">
    <property type="component" value="Chromosome"/>
</dbReference>
<dbReference type="InterPro" id="IPR041667">
    <property type="entry name" value="Cupin_8"/>
</dbReference>
<dbReference type="HOGENOM" id="CLU_016785_3_4_3"/>
<protein>
    <submittedName>
        <fullName evidence="2">Cupin superfamily protein</fullName>
    </submittedName>
</protein>
<keyword evidence="3" id="KW-1185">Reference proteome</keyword>
<dbReference type="KEGG" id="mic:Mic7113_5578"/>
<accession>K9WLC6</accession>
<dbReference type="STRING" id="1173027.Mic7113_5578"/>
<dbReference type="PANTHER" id="PTHR12461">
    <property type="entry name" value="HYPOXIA-INDUCIBLE FACTOR 1 ALPHA INHIBITOR-RELATED"/>
    <property type="match status" value="1"/>
</dbReference>
<dbReference type="PROSITE" id="PS51184">
    <property type="entry name" value="JMJC"/>
    <property type="match status" value="1"/>
</dbReference>
<sequence>MPDSQPLRITLPPLQITLTENQQIDLQWLAQNQLLSAETTQQGLSNSWKQWIAENKLHGNSDDSIIQAMLQNGIDFQVAIQEVNRIASDPSFLAGRNFVQLLRKLESILEINRKLAELSPNFGKIERRSRLSRQEFLENYYIKNTPVILTDMMHDWPAMSLWSPDYLKTKYGDVLVEIQSNRDSDPEYEINCEQHKKTVRLCEYVDMVASGGESNDYYIVANNSNLDREELKGLLDDIHMFPEFLDASNTQGRVFFWFGPAGTITPLHHDPINLMMAQVYGRKRWRLISPDQTPLLYNYVGVFSKVDCENPDYNRYPLFKDVNIIETVLEPGEVIFVPVGWWHQVKALDISISLSFINFIFPNSYNYKDPHISSW</sequence>
<dbReference type="SMART" id="SM00558">
    <property type="entry name" value="JmjC"/>
    <property type="match status" value="1"/>
</dbReference>
<dbReference type="Pfam" id="PF13621">
    <property type="entry name" value="Cupin_8"/>
    <property type="match status" value="1"/>
</dbReference>
<feature type="domain" description="JmjC" evidence="1">
    <location>
        <begin position="230"/>
        <end position="373"/>
    </location>
</feature>
<dbReference type="eggNOG" id="COG2850">
    <property type="taxonomic scope" value="Bacteria"/>
</dbReference>
<gene>
    <name evidence="2" type="ORF">Mic7113_5578</name>
</gene>
<reference evidence="2 3" key="1">
    <citation type="submission" date="2012-06" db="EMBL/GenBank/DDBJ databases">
        <title>Finished chromosome of genome of Microcoleus sp. PCC 7113.</title>
        <authorList>
            <consortium name="US DOE Joint Genome Institute"/>
            <person name="Gugger M."/>
            <person name="Coursin T."/>
            <person name="Rippka R."/>
            <person name="Tandeau De Marsac N."/>
            <person name="Huntemann M."/>
            <person name="Wei C.-L."/>
            <person name="Han J."/>
            <person name="Detter J.C."/>
            <person name="Han C."/>
            <person name="Tapia R."/>
            <person name="Chen A."/>
            <person name="Kyrpides N."/>
            <person name="Mavromatis K."/>
            <person name="Markowitz V."/>
            <person name="Szeto E."/>
            <person name="Ivanova N."/>
            <person name="Pagani I."/>
            <person name="Pati A."/>
            <person name="Goodwin L."/>
            <person name="Nordberg H.P."/>
            <person name="Cantor M.N."/>
            <person name="Hua S.X."/>
            <person name="Woyke T."/>
            <person name="Kerfeld C.A."/>
        </authorList>
    </citation>
    <scope>NUCLEOTIDE SEQUENCE [LARGE SCALE GENOMIC DNA]</scope>
    <source>
        <strain evidence="2 3">PCC 7113</strain>
    </source>
</reference>
<name>K9WLC6_9CYAN</name>
<dbReference type="EMBL" id="CP003630">
    <property type="protein sequence ID" value="AFZ21210.1"/>
    <property type="molecule type" value="Genomic_DNA"/>
</dbReference>
<evidence type="ECO:0000259" key="1">
    <source>
        <dbReference type="PROSITE" id="PS51184"/>
    </source>
</evidence>
<proteinExistence type="predicted"/>
<evidence type="ECO:0000313" key="3">
    <source>
        <dbReference type="Proteomes" id="UP000010471"/>
    </source>
</evidence>
<dbReference type="PANTHER" id="PTHR12461:SF105">
    <property type="entry name" value="HYPOXIA-INDUCIBLE FACTOR 1-ALPHA INHIBITOR"/>
    <property type="match status" value="1"/>
</dbReference>
<organism evidence="2 3">
    <name type="scientific">Allocoleopsis franciscana PCC 7113</name>
    <dbReference type="NCBI Taxonomy" id="1173027"/>
    <lineage>
        <taxon>Bacteria</taxon>
        <taxon>Bacillati</taxon>
        <taxon>Cyanobacteriota</taxon>
        <taxon>Cyanophyceae</taxon>
        <taxon>Coleofasciculales</taxon>
        <taxon>Coleofasciculaceae</taxon>
        <taxon>Allocoleopsis</taxon>
        <taxon>Allocoleopsis franciscana</taxon>
    </lineage>
</organism>
<dbReference type="AlphaFoldDB" id="K9WLC6"/>
<dbReference type="RefSeq" id="WP_015185343.1">
    <property type="nucleotide sequence ID" value="NC_019738.1"/>
</dbReference>
<dbReference type="Gene3D" id="2.60.120.650">
    <property type="entry name" value="Cupin"/>
    <property type="match status" value="1"/>
</dbReference>
<dbReference type="SUPFAM" id="SSF51197">
    <property type="entry name" value="Clavaminate synthase-like"/>
    <property type="match status" value="1"/>
</dbReference>